<evidence type="ECO:0000313" key="4">
    <source>
        <dbReference type="EMBL" id="KAE8993813.1"/>
    </source>
</evidence>
<evidence type="ECO:0000313" key="18">
    <source>
        <dbReference type="Proteomes" id="UP000441208"/>
    </source>
</evidence>
<dbReference type="PANTHER" id="PTHR37558:SF1">
    <property type="entry name" value="HTH CENPB-TYPE DOMAIN-CONTAINING PROTEIN"/>
    <property type="match status" value="1"/>
</dbReference>
<evidence type="ECO:0000313" key="19">
    <source>
        <dbReference type="Proteomes" id="UP000460718"/>
    </source>
</evidence>
<evidence type="ECO:0000313" key="16">
    <source>
        <dbReference type="Proteomes" id="UP000440367"/>
    </source>
</evidence>
<dbReference type="OrthoDB" id="124415at2759"/>
<evidence type="ECO:0000256" key="1">
    <source>
        <dbReference type="SAM" id="Coils"/>
    </source>
</evidence>
<dbReference type="Proteomes" id="UP000476176">
    <property type="component" value="Unassembled WGS sequence"/>
</dbReference>
<dbReference type="Proteomes" id="UP000486351">
    <property type="component" value="Unassembled WGS sequence"/>
</dbReference>
<gene>
    <name evidence="11" type="ORF">PF001_g17754</name>
    <name evidence="10" type="ORF">PF002_g18894</name>
    <name evidence="9" type="ORF">PF004_g16636</name>
    <name evidence="8" type="ORF">PF005_g17059</name>
    <name evidence="7" type="ORF">PF006_g17451</name>
    <name evidence="6" type="ORF">PF007_g18116</name>
    <name evidence="12" type="ORF">PF008_g17665</name>
    <name evidence="3" type="ORF">PF009_g22345</name>
    <name evidence="5" type="ORF">PF010_g18006</name>
    <name evidence="4" type="ORF">PF011_g16984</name>
</gene>
<dbReference type="PANTHER" id="PTHR37558">
    <property type="entry name" value="HTH CENPB-TYPE DOMAIN-CONTAINING PROTEIN"/>
    <property type="match status" value="1"/>
</dbReference>
<dbReference type="Proteomes" id="UP000440367">
    <property type="component" value="Unassembled WGS sequence"/>
</dbReference>
<proteinExistence type="predicted"/>
<evidence type="ECO:0000313" key="14">
    <source>
        <dbReference type="Proteomes" id="UP000433483"/>
    </source>
</evidence>
<evidence type="ECO:0000313" key="15">
    <source>
        <dbReference type="Proteomes" id="UP000437068"/>
    </source>
</evidence>
<dbReference type="EMBL" id="QXGD01001270">
    <property type="protein sequence ID" value="KAE9210156.1"/>
    <property type="molecule type" value="Genomic_DNA"/>
</dbReference>
<evidence type="ECO:0000313" key="22">
    <source>
        <dbReference type="Proteomes" id="UP000488956"/>
    </source>
</evidence>
<accession>A0A6A3XC72</accession>
<dbReference type="Proteomes" id="UP000437068">
    <property type="component" value="Unassembled WGS sequence"/>
</dbReference>
<dbReference type="EMBL" id="QXGF01001837">
    <property type="protein sequence ID" value="KAE8927486.1"/>
    <property type="molecule type" value="Genomic_DNA"/>
</dbReference>
<dbReference type="Proteomes" id="UP000440732">
    <property type="component" value="Unassembled WGS sequence"/>
</dbReference>
<dbReference type="EMBL" id="QXFX01001344">
    <property type="protein sequence ID" value="KAE9091906.1"/>
    <property type="molecule type" value="Genomic_DNA"/>
</dbReference>
<evidence type="ECO:0000313" key="5">
    <source>
        <dbReference type="EMBL" id="KAE9091906.1"/>
    </source>
</evidence>
<dbReference type="EMBL" id="QXGC01001192">
    <property type="protein sequence ID" value="KAE9208890.1"/>
    <property type="molecule type" value="Genomic_DNA"/>
</dbReference>
<dbReference type="Proteomes" id="UP000433483">
    <property type="component" value="Unassembled WGS sequence"/>
</dbReference>
<dbReference type="Proteomes" id="UP000429523">
    <property type="component" value="Unassembled WGS sequence"/>
</dbReference>
<evidence type="ECO:0000313" key="17">
    <source>
        <dbReference type="Proteomes" id="UP000440732"/>
    </source>
</evidence>
<dbReference type="EMBL" id="QXGB01001154">
    <property type="protein sequence ID" value="KAE9195976.1"/>
    <property type="molecule type" value="Genomic_DNA"/>
</dbReference>
<feature type="region of interest" description="Disordered" evidence="2">
    <location>
        <begin position="1"/>
        <end position="35"/>
    </location>
</feature>
<evidence type="ECO:0000313" key="21">
    <source>
        <dbReference type="Proteomes" id="UP000486351"/>
    </source>
</evidence>
<evidence type="ECO:0000313" key="10">
    <source>
        <dbReference type="EMBL" id="KAE9210156.1"/>
    </source>
</evidence>
<evidence type="ECO:0000313" key="7">
    <source>
        <dbReference type="EMBL" id="KAE9123299.1"/>
    </source>
</evidence>
<evidence type="ECO:0000313" key="20">
    <source>
        <dbReference type="Proteomes" id="UP000476176"/>
    </source>
</evidence>
<dbReference type="EMBL" id="QXGE01001308">
    <property type="protein sequence ID" value="KAE9294495.1"/>
    <property type="molecule type" value="Genomic_DNA"/>
</dbReference>
<reference evidence="13 14" key="1">
    <citation type="submission" date="2018-08" db="EMBL/GenBank/DDBJ databases">
        <title>Genomic investigation of the strawberry pathogen Phytophthora fragariae indicates pathogenicity is determined by transcriptional variation in three key races.</title>
        <authorList>
            <person name="Adams T.M."/>
            <person name="Armitage A.D."/>
            <person name="Sobczyk M.K."/>
            <person name="Bates H.J."/>
            <person name="Dunwell J.M."/>
            <person name="Nellist C.F."/>
            <person name="Harrison R.J."/>
        </authorList>
    </citation>
    <scope>NUCLEOTIDE SEQUENCE [LARGE SCALE GENOMIC DNA]</scope>
    <source>
        <strain evidence="11 15">A4</strain>
        <strain evidence="10 16">BC-1</strain>
        <strain evidence="9 20">BC-23</strain>
        <strain evidence="8 14">NOV-27</strain>
        <strain evidence="7 17">NOV-5</strain>
        <strain evidence="6 18">NOV-71</strain>
        <strain evidence="12 21">NOV-77</strain>
        <strain evidence="3 13">NOV-9</strain>
        <strain evidence="5 22">ONT-3</strain>
        <strain evidence="4 19">SCRP245</strain>
    </source>
</reference>
<dbReference type="Proteomes" id="UP000441208">
    <property type="component" value="Unassembled WGS sequence"/>
</dbReference>
<evidence type="ECO:0000313" key="12">
    <source>
        <dbReference type="EMBL" id="KAE9322109.1"/>
    </source>
</evidence>
<evidence type="ECO:0000313" key="11">
    <source>
        <dbReference type="EMBL" id="KAE9294495.1"/>
    </source>
</evidence>
<comment type="caution">
    <text evidence="8">The sequence shown here is derived from an EMBL/GenBank/DDBJ whole genome shotgun (WGS) entry which is preliminary data.</text>
</comment>
<evidence type="ECO:0000256" key="2">
    <source>
        <dbReference type="SAM" id="MobiDB-lite"/>
    </source>
</evidence>
<evidence type="ECO:0000313" key="8">
    <source>
        <dbReference type="EMBL" id="KAE9195976.1"/>
    </source>
</evidence>
<evidence type="ECO:0000313" key="9">
    <source>
        <dbReference type="EMBL" id="KAE9208890.1"/>
    </source>
</evidence>
<keyword evidence="14" id="KW-1185">Reference proteome</keyword>
<dbReference type="EMBL" id="QXFW01001253">
    <property type="protein sequence ID" value="KAE8993813.1"/>
    <property type="molecule type" value="Genomic_DNA"/>
</dbReference>
<evidence type="ECO:0008006" key="23">
    <source>
        <dbReference type="Google" id="ProtNLM"/>
    </source>
</evidence>
<feature type="coiled-coil region" evidence="1">
    <location>
        <begin position="207"/>
        <end position="253"/>
    </location>
</feature>
<dbReference type="Proteomes" id="UP000488956">
    <property type="component" value="Unassembled WGS sequence"/>
</dbReference>
<dbReference type="EMBL" id="QXGA01001288">
    <property type="protein sequence ID" value="KAE9123299.1"/>
    <property type="molecule type" value="Genomic_DNA"/>
</dbReference>
<dbReference type="AlphaFoldDB" id="A0A6A3XC72"/>
<name>A0A6A3XC72_9STRA</name>
<keyword evidence="1" id="KW-0175">Coiled coil</keyword>
<feature type="compositionally biased region" description="Low complexity" evidence="2">
    <location>
        <begin position="26"/>
        <end position="35"/>
    </location>
</feature>
<dbReference type="EMBL" id="QXFZ01001277">
    <property type="protein sequence ID" value="KAE9093469.1"/>
    <property type="molecule type" value="Genomic_DNA"/>
</dbReference>
<evidence type="ECO:0000313" key="6">
    <source>
        <dbReference type="EMBL" id="KAE9093469.1"/>
    </source>
</evidence>
<protein>
    <recommendedName>
        <fullName evidence="23">Myb-like domain-containing protein</fullName>
    </recommendedName>
</protein>
<dbReference type="EMBL" id="QXFY01001290">
    <property type="protein sequence ID" value="KAE9322109.1"/>
    <property type="molecule type" value="Genomic_DNA"/>
</dbReference>
<sequence length="266" mass="29370">MADSSEPDSIDAPSPPPSPSAGGGASPSASSPSAPWTVRIHEKRAKAFRFTTVTDIALLREVVDHKPWASSHGDMAKTWDVVATAFKRIVPWSTNDGRACKRRYLALAEAYGTAKLQKLRGSGTPAMNAQREALLAQCQAMTDEDHRRRRVAKEAERRPVAPLALEDAARLSGNGDPEISGLAVEAARAAEASATGQDLTQLLNDPRVLMRQRELELEERRMKLEERRVKLEEQRFEQQRQTAEKQLEMIAAQTNVLLKLAEKLAE</sequence>
<organism evidence="8 14">
    <name type="scientific">Phytophthora fragariae</name>
    <dbReference type="NCBI Taxonomy" id="53985"/>
    <lineage>
        <taxon>Eukaryota</taxon>
        <taxon>Sar</taxon>
        <taxon>Stramenopiles</taxon>
        <taxon>Oomycota</taxon>
        <taxon>Peronosporomycetes</taxon>
        <taxon>Peronosporales</taxon>
        <taxon>Peronosporaceae</taxon>
        <taxon>Phytophthora</taxon>
    </lineage>
</organism>
<dbReference type="Proteomes" id="UP000460718">
    <property type="component" value="Unassembled WGS sequence"/>
</dbReference>
<evidence type="ECO:0000313" key="3">
    <source>
        <dbReference type="EMBL" id="KAE8927486.1"/>
    </source>
</evidence>
<evidence type="ECO:0000313" key="13">
    <source>
        <dbReference type="Proteomes" id="UP000429523"/>
    </source>
</evidence>